<dbReference type="PANTHER" id="PTHR11022">
    <property type="entry name" value="PEPTIDOGLYCAN RECOGNITION PROTEIN"/>
    <property type="match status" value="1"/>
</dbReference>
<evidence type="ECO:0000256" key="2">
    <source>
        <dbReference type="SAM" id="MobiDB-lite"/>
    </source>
</evidence>
<dbReference type="InterPro" id="IPR015510">
    <property type="entry name" value="PGRP"/>
</dbReference>
<dbReference type="Gene3D" id="2.60.120.260">
    <property type="entry name" value="Galactose-binding domain-like"/>
    <property type="match status" value="1"/>
</dbReference>
<feature type="region of interest" description="Disordered" evidence="2">
    <location>
        <begin position="154"/>
        <end position="239"/>
    </location>
</feature>
<dbReference type="GO" id="GO:0008270">
    <property type="term" value="F:zinc ion binding"/>
    <property type="evidence" value="ECO:0007669"/>
    <property type="project" value="InterPro"/>
</dbReference>
<feature type="compositionally biased region" description="Low complexity" evidence="2">
    <location>
        <begin position="179"/>
        <end position="193"/>
    </location>
</feature>
<reference evidence="5" key="1">
    <citation type="submission" date="2021-01" db="EMBL/GenBank/DDBJ databases">
        <title>Whole genome shotgun sequence of Actinoplanes rishiriensis NBRC 108556.</title>
        <authorList>
            <person name="Komaki H."/>
            <person name="Tamura T."/>
        </authorList>
    </citation>
    <scope>NUCLEOTIDE SEQUENCE</scope>
    <source>
        <strain evidence="5">NBRC 108556</strain>
    </source>
</reference>
<comment type="caution">
    <text evidence="5">The sequence shown here is derived from an EMBL/GenBank/DDBJ whole genome shotgun (WGS) entry which is preliminary data.</text>
</comment>
<dbReference type="EMBL" id="BOMV01000018">
    <property type="protein sequence ID" value="GIE94750.1"/>
    <property type="molecule type" value="Genomic_DNA"/>
</dbReference>
<dbReference type="Pfam" id="PF01510">
    <property type="entry name" value="Amidase_2"/>
    <property type="match status" value="1"/>
</dbReference>
<dbReference type="SUPFAM" id="SSF55846">
    <property type="entry name" value="N-acetylmuramoyl-L-alanine amidase-like"/>
    <property type="match status" value="1"/>
</dbReference>
<evidence type="ECO:0000313" key="5">
    <source>
        <dbReference type="EMBL" id="GIE94750.1"/>
    </source>
</evidence>
<dbReference type="Proteomes" id="UP000636960">
    <property type="component" value="Unassembled WGS sequence"/>
</dbReference>
<dbReference type="InterPro" id="IPR006619">
    <property type="entry name" value="PGRP_domain_met/bac"/>
</dbReference>
<evidence type="ECO:0000259" key="3">
    <source>
        <dbReference type="SMART" id="SM00644"/>
    </source>
</evidence>
<dbReference type="SMART" id="SM00644">
    <property type="entry name" value="Ami_2"/>
    <property type="match status" value="1"/>
</dbReference>
<evidence type="ECO:0000313" key="6">
    <source>
        <dbReference type="Proteomes" id="UP000636960"/>
    </source>
</evidence>
<dbReference type="PANTHER" id="PTHR11022:SF41">
    <property type="entry name" value="PEPTIDOGLYCAN-RECOGNITION PROTEIN LC-RELATED"/>
    <property type="match status" value="1"/>
</dbReference>
<feature type="domain" description="Peptidoglycan recognition protein family" evidence="4">
    <location>
        <begin position="242"/>
        <end position="392"/>
    </location>
</feature>
<name>A0A919JWA4_9ACTN</name>
<evidence type="ECO:0008006" key="7">
    <source>
        <dbReference type="Google" id="ProtNLM"/>
    </source>
</evidence>
<evidence type="ECO:0000256" key="1">
    <source>
        <dbReference type="ARBA" id="ARBA00007553"/>
    </source>
</evidence>
<evidence type="ECO:0000259" key="4">
    <source>
        <dbReference type="SMART" id="SM00701"/>
    </source>
</evidence>
<dbReference type="SMART" id="SM00701">
    <property type="entry name" value="PGRP"/>
    <property type="match status" value="1"/>
</dbReference>
<dbReference type="AlphaFoldDB" id="A0A919JWA4"/>
<feature type="region of interest" description="Disordered" evidence="2">
    <location>
        <begin position="87"/>
        <end position="139"/>
    </location>
</feature>
<accession>A0A919JWA4</accession>
<dbReference type="Gene3D" id="3.40.80.10">
    <property type="entry name" value="Peptidoglycan recognition protein-like"/>
    <property type="match status" value="1"/>
</dbReference>
<dbReference type="CDD" id="cd06583">
    <property type="entry name" value="PGRP"/>
    <property type="match status" value="1"/>
</dbReference>
<keyword evidence="6" id="KW-1185">Reference proteome</keyword>
<dbReference type="InterPro" id="IPR002502">
    <property type="entry name" value="Amidase_domain"/>
</dbReference>
<organism evidence="5 6">
    <name type="scientific">Paractinoplanes rishiriensis</name>
    <dbReference type="NCBI Taxonomy" id="1050105"/>
    <lineage>
        <taxon>Bacteria</taxon>
        <taxon>Bacillati</taxon>
        <taxon>Actinomycetota</taxon>
        <taxon>Actinomycetes</taxon>
        <taxon>Micromonosporales</taxon>
        <taxon>Micromonosporaceae</taxon>
        <taxon>Paractinoplanes</taxon>
    </lineage>
</organism>
<feature type="compositionally biased region" description="Low complexity" evidence="2">
    <location>
        <begin position="204"/>
        <end position="226"/>
    </location>
</feature>
<proteinExistence type="inferred from homology"/>
<dbReference type="GO" id="GO:0009253">
    <property type="term" value="P:peptidoglycan catabolic process"/>
    <property type="evidence" value="ECO:0007669"/>
    <property type="project" value="InterPro"/>
</dbReference>
<gene>
    <name evidence="5" type="ORF">Ari01nite_22150</name>
</gene>
<comment type="similarity">
    <text evidence="1">Belongs to the N-acetylmuramoyl-L-alanine amidase 2 family.</text>
</comment>
<dbReference type="InterPro" id="IPR036505">
    <property type="entry name" value="Amidase/PGRP_sf"/>
</dbReference>
<protein>
    <recommendedName>
        <fullName evidence="7">N-acetylmuramoyl-L-alanine amidase</fullName>
    </recommendedName>
</protein>
<sequence length="735" mass="74912">MSVAVLSAGGGVAVLAWPSTAPVARFAEGAGTVAPDPNPPKPAVRARLDVVDIAPADPSAAELDVPERDTKQFSLLGITWNDPKAAPAGTVQVRTRSARTGKWSGWRDLEAGEAGSDSEGGGRRRGATEPMWVGPSDGVSARIQAGGAAEPLPAGLRLDLVDPGRAGGRGGAEPDPAASDESPTPEISESSVPEPEPSDPEPPVVETTTPTTTPTTAAPTSIAPTTALPSPDSTAPLVTPLPAYTTRTQWSADETLVTDAITVAAEVKVIFVHHTAGSNDYACADSPAIVRAIQKYHVNSNGWSDIGYNFLVDKCGRLFEGRRGGVTKAVVGAHTYAFNTFSAGVAVLGDYTKAPSAAAFEMTVAQLAAARLGAYGHNPATSTQLKAGSAGRFASGETVTFPRISGHRDGVATECPGDNLYAQLPLVRARAVNVVSGLAAKPLTGGTLANGVFHVRTVATLNWSVTTPSANLSRFDLLLDGKVAGTAPGTARSAAVKVPAGAHTVAVRAVHVSGATGTTAAAKVFGDATAPTFPGAPAVVLRGGTYSATSVPLTVTFRAADNVKVSALAATSPRAAGLGATATSWATTVRPGPALNYTLAARDWAGNARTATVQRKAVLPAETAAKRSGTWTARSGSSYLGGKALAATKKNAKLTYTFTGRSAALLFSRGAKTGKADIYLDGKKVATVDTRLGSTKYRQALWVRALTPGKHTVAVVVAGTSGRPTVVADGLAYIG</sequence>
<feature type="domain" description="N-acetylmuramoyl-L-alanine amidase" evidence="3">
    <location>
        <begin position="257"/>
        <end position="417"/>
    </location>
</feature>
<dbReference type="GO" id="GO:0008745">
    <property type="term" value="F:N-acetylmuramoyl-L-alanine amidase activity"/>
    <property type="evidence" value="ECO:0007669"/>
    <property type="project" value="InterPro"/>
</dbReference>